<evidence type="ECO:0000313" key="2">
    <source>
        <dbReference type="EMBL" id="MFD2706761.1"/>
    </source>
</evidence>
<protein>
    <recommendedName>
        <fullName evidence="4">MFS transporter</fullName>
    </recommendedName>
</protein>
<evidence type="ECO:0000256" key="1">
    <source>
        <dbReference type="SAM" id="Phobius"/>
    </source>
</evidence>
<keyword evidence="1" id="KW-0472">Membrane</keyword>
<sequence length="101" mass="10697">MQTITGNAMFTDRTADGFFLDPFSRAPAFRTSLGFPVGIFACDESEGAVIRVSIGYSAFLVGPPILGLFGEVMGLLPAFVFVLVGLFLAGIASSSVKKRLE</sequence>
<feature type="transmembrane region" description="Helical" evidence="1">
    <location>
        <begin position="72"/>
        <end position="92"/>
    </location>
</feature>
<keyword evidence="1" id="KW-0812">Transmembrane</keyword>
<evidence type="ECO:0008006" key="4">
    <source>
        <dbReference type="Google" id="ProtNLM"/>
    </source>
</evidence>
<keyword evidence="3" id="KW-1185">Reference proteome</keyword>
<organism evidence="2 3">
    <name type="scientific">Salibacterium lacus</name>
    <dbReference type="NCBI Taxonomy" id="1898109"/>
    <lineage>
        <taxon>Bacteria</taxon>
        <taxon>Bacillati</taxon>
        <taxon>Bacillota</taxon>
        <taxon>Bacilli</taxon>
        <taxon>Bacillales</taxon>
        <taxon>Bacillaceae</taxon>
    </lineage>
</organism>
<evidence type="ECO:0000313" key="3">
    <source>
        <dbReference type="Proteomes" id="UP001597520"/>
    </source>
</evidence>
<dbReference type="RefSeq" id="WP_380714061.1">
    <property type="nucleotide sequence ID" value="NZ_JBHUML010000005.1"/>
</dbReference>
<dbReference type="EMBL" id="JBHUML010000005">
    <property type="protein sequence ID" value="MFD2706761.1"/>
    <property type="molecule type" value="Genomic_DNA"/>
</dbReference>
<accession>A0ABW5T413</accession>
<reference evidence="3" key="1">
    <citation type="journal article" date="2019" name="Int. J. Syst. Evol. Microbiol.">
        <title>The Global Catalogue of Microorganisms (GCM) 10K type strain sequencing project: providing services to taxonomists for standard genome sequencing and annotation.</title>
        <authorList>
            <consortium name="The Broad Institute Genomics Platform"/>
            <consortium name="The Broad Institute Genome Sequencing Center for Infectious Disease"/>
            <person name="Wu L."/>
            <person name="Ma J."/>
        </authorList>
    </citation>
    <scope>NUCLEOTIDE SEQUENCE [LARGE SCALE GENOMIC DNA]</scope>
    <source>
        <strain evidence="3">KCTC 33792</strain>
    </source>
</reference>
<dbReference type="Proteomes" id="UP001597520">
    <property type="component" value="Unassembled WGS sequence"/>
</dbReference>
<name>A0ABW5T413_9BACI</name>
<gene>
    <name evidence="2" type="ORF">ACFSUB_14940</name>
</gene>
<comment type="caution">
    <text evidence="2">The sequence shown here is derived from an EMBL/GenBank/DDBJ whole genome shotgun (WGS) entry which is preliminary data.</text>
</comment>
<proteinExistence type="predicted"/>
<keyword evidence="1" id="KW-1133">Transmembrane helix</keyword>